<dbReference type="GeneID" id="24423700"/>
<dbReference type="KEGG" id="bmic:BMR1_01G03125"/>
<dbReference type="AlphaFoldDB" id="A0A1N6LX45"/>
<evidence type="ECO:0000313" key="1">
    <source>
        <dbReference type="EMBL" id="SIO73448.1"/>
    </source>
</evidence>
<protein>
    <submittedName>
        <fullName evidence="1">Uncharacterized protein</fullName>
    </submittedName>
</protein>
<dbReference type="EMBL" id="FO082871">
    <property type="protein sequence ID" value="SIO73448.1"/>
    <property type="molecule type" value="Genomic_DNA"/>
</dbReference>
<reference evidence="1 2" key="1">
    <citation type="journal article" date="2012" name="Nucleic Acids Res.">
        <title>Sequencing of the smallest Apicomplexan genome from the human pathogen Babesia microti.</title>
        <authorList>
            <person name="Cornillot E."/>
            <person name="Hadj-Kaddour K."/>
            <person name="Dassouli A."/>
            <person name="Noel B."/>
            <person name="Ranwez V."/>
            <person name="Vacherie B."/>
            <person name="Augagneur Y."/>
            <person name="Bres V."/>
            <person name="Duclos A."/>
            <person name="Randazzo S."/>
            <person name="Carcy B."/>
            <person name="Debierre-Grockiego F."/>
            <person name="Delbecq S."/>
            <person name="Moubri-Menage K."/>
            <person name="Shams-Eldin H."/>
            <person name="Usmani-Brown S."/>
            <person name="Bringaud F."/>
            <person name="Wincker P."/>
            <person name="Vivares C.P."/>
            <person name="Schwarz R.T."/>
            <person name="Schetters T.P."/>
            <person name="Krause P.J."/>
            <person name="Gorenflot A."/>
            <person name="Berry V."/>
            <person name="Barbe V."/>
            <person name="Ben Mamoun C."/>
        </authorList>
    </citation>
    <scope>NUCLEOTIDE SEQUENCE [LARGE SCALE GENOMIC DNA]</scope>
    <source>
        <strain evidence="1 2">RI</strain>
    </source>
</reference>
<gene>
    <name evidence="1" type="ORF">BMR1_01G03125</name>
</gene>
<keyword evidence="2" id="KW-1185">Reference proteome</keyword>
<dbReference type="Proteomes" id="UP000002899">
    <property type="component" value="Chromosome I"/>
</dbReference>
<dbReference type="VEuPathDB" id="PiroplasmaDB:BMR1_01G03125"/>
<reference evidence="1 2" key="3">
    <citation type="journal article" date="2016" name="Sci. Rep.">
        <title>Genome-wide diversity and gene expression profiling of Babesia microti isolates identify polymorphic genes that mediate host-pathogen interactions.</title>
        <authorList>
            <person name="Silva J.C."/>
            <person name="Cornillot E."/>
            <person name="McCracken C."/>
            <person name="Usmani-Brown S."/>
            <person name="Dwivedi A."/>
            <person name="Ifeonu O.O."/>
            <person name="Crabtree J."/>
            <person name="Gotia H.T."/>
            <person name="Virji A.Z."/>
            <person name="Reynes C."/>
            <person name="Colinge J."/>
            <person name="Kumar V."/>
            <person name="Lawres L."/>
            <person name="Pazzi J.E."/>
            <person name="Pablo J.V."/>
            <person name="Hung C."/>
            <person name="Brancato J."/>
            <person name="Kumari P."/>
            <person name="Orvis J."/>
            <person name="Tretina K."/>
            <person name="Chibucos M."/>
            <person name="Ott S."/>
            <person name="Sadzewicz L."/>
            <person name="Sengamalay N."/>
            <person name="Shetty A.C."/>
            <person name="Su Q."/>
            <person name="Tallon L."/>
            <person name="Fraser C.M."/>
            <person name="Frutos R."/>
            <person name="Molina D.M."/>
            <person name="Krause P.J."/>
            <person name="Ben Mamoun C."/>
        </authorList>
    </citation>
    <scope>NUCLEOTIDE SEQUENCE [LARGE SCALE GENOMIC DNA]</scope>
    <source>
        <strain evidence="1 2">RI</strain>
    </source>
</reference>
<proteinExistence type="predicted"/>
<dbReference type="RefSeq" id="XP_012647690.2">
    <property type="nucleotide sequence ID" value="XM_012792236.2"/>
</dbReference>
<organism evidence="1 2">
    <name type="scientific">Babesia microti (strain RI)</name>
    <dbReference type="NCBI Taxonomy" id="1133968"/>
    <lineage>
        <taxon>Eukaryota</taxon>
        <taxon>Sar</taxon>
        <taxon>Alveolata</taxon>
        <taxon>Apicomplexa</taxon>
        <taxon>Aconoidasida</taxon>
        <taxon>Piroplasmida</taxon>
        <taxon>Babesiidae</taxon>
        <taxon>Babesia</taxon>
    </lineage>
</organism>
<evidence type="ECO:0000313" key="2">
    <source>
        <dbReference type="Proteomes" id="UP000002899"/>
    </source>
</evidence>
<reference evidence="1 2" key="2">
    <citation type="journal article" date="2013" name="PLoS ONE">
        <title>Whole genome mapping and re-organization of the nuclear and mitochondrial genomes of Babesia microti isolates.</title>
        <authorList>
            <person name="Cornillot E."/>
            <person name="Dassouli A."/>
            <person name="Garg A."/>
            <person name="Pachikara N."/>
            <person name="Randazzo S."/>
            <person name="Depoix D."/>
            <person name="Carcy B."/>
            <person name="Delbecq S."/>
            <person name="Frutos R."/>
            <person name="Silva J.C."/>
            <person name="Sutton R."/>
            <person name="Krause P.J."/>
            <person name="Mamoun C.B."/>
        </authorList>
    </citation>
    <scope>NUCLEOTIDE SEQUENCE [LARGE SCALE GENOMIC DNA]</scope>
    <source>
        <strain evidence="1 2">RI</strain>
    </source>
</reference>
<accession>A0A1N6LX45</accession>
<dbReference type="OrthoDB" id="365521at2759"/>
<name>A0A1N6LX45_BABMR</name>
<sequence length="408" mass="46851">MLNCGSSVLQKSVLPRIDFFKCKLNTQLCHLRCTFSTFTTATLTKRIITPEFLATQSHKGDTVIYVSDNNAIFSEPEIKSRYCTTNTKLLFTNIKNVDQRVVSRYEISTLPAIFQLKNGVVLCATDAYTESDVIQKNDKLAQHVETLKLRIHNINSDLEVILAELVGLIRDYGVLFNTRIELVQVSASAAIAFSDIPSRTFDQLNALLNSGNPVSLNNEIDLLVDSLFYGDNIAQRLSKITMPDTSNYSEPQYKARIYRAISSRYFREGSNKMALEYAYKSLQLDIEYQNSMINCENVMKGDPYNIDIYSDSVATIFIKHLIMAIGNSSEVLDIRSKIEFMFRDTRYVPLKNKPKSHPPGGPPMKGRGYRAKWIWHGLDYRPRKYKPRNIYKYHDEWRTIHDEPVINY</sequence>